<dbReference type="Proteomes" id="UP000054538">
    <property type="component" value="Unassembled WGS sequence"/>
</dbReference>
<dbReference type="AlphaFoldDB" id="A0A0D0DJE9"/>
<reference evidence="2" key="2">
    <citation type="submission" date="2015-01" db="EMBL/GenBank/DDBJ databases">
        <title>Evolutionary Origins and Diversification of the Mycorrhizal Mutualists.</title>
        <authorList>
            <consortium name="DOE Joint Genome Institute"/>
            <consortium name="Mycorrhizal Genomics Consortium"/>
            <person name="Kohler A."/>
            <person name="Kuo A."/>
            <person name="Nagy L.G."/>
            <person name="Floudas D."/>
            <person name="Copeland A."/>
            <person name="Barry K.W."/>
            <person name="Cichocki N."/>
            <person name="Veneault-Fourrey C."/>
            <person name="LaButti K."/>
            <person name="Lindquist E.A."/>
            <person name="Lipzen A."/>
            <person name="Lundell T."/>
            <person name="Morin E."/>
            <person name="Murat C."/>
            <person name="Riley R."/>
            <person name="Ohm R."/>
            <person name="Sun H."/>
            <person name="Tunlid A."/>
            <person name="Henrissat B."/>
            <person name="Grigoriev I.V."/>
            <person name="Hibbett D.S."/>
            <person name="Martin F."/>
        </authorList>
    </citation>
    <scope>NUCLEOTIDE SEQUENCE [LARGE SCALE GENOMIC DNA]</scope>
    <source>
        <strain evidence="2">Ve08.2h10</strain>
    </source>
</reference>
<dbReference type="InParanoid" id="A0A0D0DJE9"/>
<protein>
    <submittedName>
        <fullName evidence="1">Uncharacterized protein</fullName>
    </submittedName>
</protein>
<accession>A0A0D0DJE9</accession>
<evidence type="ECO:0000313" key="1">
    <source>
        <dbReference type="EMBL" id="KIK81749.1"/>
    </source>
</evidence>
<gene>
    <name evidence="1" type="ORF">PAXRUDRAFT_155311</name>
</gene>
<dbReference type="HOGENOM" id="CLU_2892129_0_0_1"/>
<proteinExistence type="predicted"/>
<organism evidence="1 2">
    <name type="scientific">Paxillus rubicundulus Ve08.2h10</name>
    <dbReference type="NCBI Taxonomy" id="930991"/>
    <lineage>
        <taxon>Eukaryota</taxon>
        <taxon>Fungi</taxon>
        <taxon>Dikarya</taxon>
        <taxon>Basidiomycota</taxon>
        <taxon>Agaricomycotina</taxon>
        <taxon>Agaricomycetes</taxon>
        <taxon>Agaricomycetidae</taxon>
        <taxon>Boletales</taxon>
        <taxon>Paxilineae</taxon>
        <taxon>Paxillaceae</taxon>
        <taxon>Paxillus</taxon>
    </lineage>
</organism>
<sequence length="63" mass="6940">SISITISPLKRLQTSQVLECQKYAISTIAINEDPMNVLTSHDRRLSGVIVLIVPAKELFTSSI</sequence>
<feature type="non-terminal residue" evidence="1">
    <location>
        <position position="1"/>
    </location>
</feature>
<dbReference type="EMBL" id="KN825736">
    <property type="protein sequence ID" value="KIK81749.1"/>
    <property type="molecule type" value="Genomic_DNA"/>
</dbReference>
<name>A0A0D0DJE9_9AGAM</name>
<evidence type="ECO:0000313" key="2">
    <source>
        <dbReference type="Proteomes" id="UP000054538"/>
    </source>
</evidence>
<dbReference type="OrthoDB" id="2690632at2759"/>
<reference evidence="1 2" key="1">
    <citation type="submission" date="2014-04" db="EMBL/GenBank/DDBJ databases">
        <authorList>
            <consortium name="DOE Joint Genome Institute"/>
            <person name="Kuo A."/>
            <person name="Kohler A."/>
            <person name="Jargeat P."/>
            <person name="Nagy L.G."/>
            <person name="Floudas D."/>
            <person name="Copeland A."/>
            <person name="Barry K.W."/>
            <person name="Cichocki N."/>
            <person name="Veneault-Fourrey C."/>
            <person name="LaButti K."/>
            <person name="Lindquist E.A."/>
            <person name="Lipzen A."/>
            <person name="Lundell T."/>
            <person name="Morin E."/>
            <person name="Murat C."/>
            <person name="Sun H."/>
            <person name="Tunlid A."/>
            <person name="Henrissat B."/>
            <person name="Grigoriev I.V."/>
            <person name="Hibbett D.S."/>
            <person name="Martin F."/>
            <person name="Nordberg H.P."/>
            <person name="Cantor M.N."/>
            <person name="Hua S.X."/>
        </authorList>
    </citation>
    <scope>NUCLEOTIDE SEQUENCE [LARGE SCALE GENOMIC DNA]</scope>
    <source>
        <strain evidence="1 2">Ve08.2h10</strain>
    </source>
</reference>
<keyword evidence="2" id="KW-1185">Reference proteome</keyword>